<sequence>MDLCLNSNPPTEWKKVVDSGLNKRKWSSLQAVISKLTWGATIQSAIFGFKETKLSKVNKSILPLTPTLGAFLSRTILTSDKSSKSSPLNPPSRIICHVPEAIFTIYMPLLQFTILLPPVLQVALEKIEKKKKKGLSHSFRCTESFMQENVAEELQQMRPNDETKWIMLDILKRFPSENEAWMSMSVEEKERFQRAPAFGELSKMIEPWEPWWLNPAARTIALIKEEINLSNHLPNKNNHEIPLGPESPLLPVSKLSSTEPSPPLAVHLLLFYSLSLQWRLAIRCRRISLGGVECVLSLESR</sequence>
<dbReference type="Proteomes" id="UP000237347">
    <property type="component" value="Unassembled WGS sequence"/>
</dbReference>
<dbReference type="PANTHER" id="PTHR15555">
    <property type="entry name" value="ZINC FINGER HIT DOMAIN CONTAINING PROTEIN 2 PROTEIN FON -RELATED"/>
    <property type="match status" value="1"/>
</dbReference>
<comment type="caution">
    <text evidence="1">The sequence shown here is derived from an EMBL/GenBank/DDBJ whole genome shotgun (WGS) entry which is preliminary data.</text>
</comment>
<accession>A0AAW0LQS3</accession>
<gene>
    <name evidence="1" type="ORF">CFP56_038019</name>
</gene>
<name>A0AAW0LQS3_QUESU</name>
<dbReference type="EMBL" id="PKMF04000072">
    <property type="protein sequence ID" value="KAK7852808.1"/>
    <property type="molecule type" value="Genomic_DNA"/>
</dbReference>
<dbReference type="AlphaFoldDB" id="A0AAW0LQS3"/>
<proteinExistence type="predicted"/>
<dbReference type="PANTHER" id="PTHR15555:SF0">
    <property type="entry name" value="ZINC FINGER HIT DOMAIN-CONTAINING PROTEIN 2"/>
    <property type="match status" value="1"/>
</dbReference>
<evidence type="ECO:0000313" key="1">
    <source>
        <dbReference type="EMBL" id="KAK7852808.1"/>
    </source>
</evidence>
<keyword evidence="2" id="KW-1185">Reference proteome</keyword>
<organism evidence="1 2">
    <name type="scientific">Quercus suber</name>
    <name type="common">Cork oak</name>
    <dbReference type="NCBI Taxonomy" id="58331"/>
    <lineage>
        <taxon>Eukaryota</taxon>
        <taxon>Viridiplantae</taxon>
        <taxon>Streptophyta</taxon>
        <taxon>Embryophyta</taxon>
        <taxon>Tracheophyta</taxon>
        <taxon>Spermatophyta</taxon>
        <taxon>Magnoliopsida</taxon>
        <taxon>eudicotyledons</taxon>
        <taxon>Gunneridae</taxon>
        <taxon>Pentapetalae</taxon>
        <taxon>rosids</taxon>
        <taxon>fabids</taxon>
        <taxon>Fagales</taxon>
        <taxon>Fagaceae</taxon>
        <taxon>Quercus</taxon>
    </lineage>
</organism>
<evidence type="ECO:0000313" key="2">
    <source>
        <dbReference type="Proteomes" id="UP000237347"/>
    </source>
</evidence>
<dbReference type="InterPro" id="IPR039646">
    <property type="entry name" value="ZNHIT2"/>
</dbReference>
<reference evidence="1 2" key="1">
    <citation type="journal article" date="2018" name="Sci. Data">
        <title>The draft genome sequence of cork oak.</title>
        <authorList>
            <person name="Ramos A.M."/>
            <person name="Usie A."/>
            <person name="Barbosa P."/>
            <person name="Barros P.M."/>
            <person name="Capote T."/>
            <person name="Chaves I."/>
            <person name="Simoes F."/>
            <person name="Abreu I."/>
            <person name="Carrasquinho I."/>
            <person name="Faro C."/>
            <person name="Guimaraes J.B."/>
            <person name="Mendonca D."/>
            <person name="Nobrega F."/>
            <person name="Rodrigues L."/>
            <person name="Saibo N.J.M."/>
            <person name="Varela M.C."/>
            <person name="Egas C."/>
            <person name="Matos J."/>
            <person name="Miguel C.M."/>
            <person name="Oliveira M.M."/>
            <person name="Ricardo C.P."/>
            <person name="Goncalves S."/>
        </authorList>
    </citation>
    <scope>NUCLEOTIDE SEQUENCE [LARGE SCALE GENOMIC DNA]</scope>
    <source>
        <strain evidence="2">cv. HL8</strain>
    </source>
</reference>
<protein>
    <submittedName>
        <fullName evidence="1">Uncharacterized protein</fullName>
    </submittedName>
</protein>